<keyword evidence="6" id="KW-0539">Nucleus</keyword>
<dbReference type="PANTHER" id="PTHR12040:SF0">
    <property type="entry name" value="HISTONE CHAPERONE ASF1"/>
    <property type="match status" value="1"/>
</dbReference>
<dbReference type="InterPro" id="IPR036747">
    <property type="entry name" value="ASF1-like_sf"/>
</dbReference>
<dbReference type="Proteomes" id="UP001642484">
    <property type="component" value="Unassembled WGS sequence"/>
</dbReference>
<dbReference type="SUPFAM" id="SSF101546">
    <property type="entry name" value="ASF1-like"/>
    <property type="match status" value="1"/>
</dbReference>
<evidence type="ECO:0000256" key="1">
    <source>
        <dbReference type="ARBA" id="ARBA00004123"/>
    </source>
</evidence>
<organism evidence="8 9">
    <name type="scientific">Durusdinium trenchii</name>
    <dbReference type="NCBI Taxonomy" id="1381693"/>
    <lineage>
        <taxon>Eukaryota</taxon>
        <taxon>Sar</taxon>
        <taxon>Alveolata</taxon>
        <taxon>Dinophyceae</taxon>
        <taxon>Suessiales</taxon>
        <taxon>Symbiodiniaceae</taxon>
        <taxon>Durusdinium</taxon>
    </lineage>
</organism>
<keyword evidence="3" id="KW-0805">Transcription regulation</keyword>
<evidence type="ECO:0000313" key="8">
    <source>
        <dbReference type="EMBL" id="CAK9026106.1"/>
    </source>
</evidence>
<evidence type="ECO:0000256" key="7">
    <source>
        <dbReference type="SAM" id="MobiDB-lite"/>
    </source>
</evidence>
<comment type="subcellular location">
    <subcellularLocation>
        <location evidence="1">Nucleus</location>
    </subcellularLocation>
</comment>
<accession>A0ABP0KHH5</accession>
<keyword evidence="9" id="KW-1185">Reference proteome</keyword>
<evidence type="ECO:0000256" key="2">
    <source>
        <dbReference type="ARBA" id="ARBA00006051"/>
    </source>
</evidence>
<keyword evidence="5" id="KW-0143">Chaperone</keyword>
<proteinExistence type="inferred from homology"/>
<reference evidence="8 9" key="1">
    <citation type="submission" date="2024-02" db="EMBL/GenBank/DDBJ databases">
        <authorList>
            <person name="Chen Y."/>
            <person name="Shah S."/>
            <person name="Dougan E. K."/>
            <person name="Thang M."/>
            <person name="Chan C."/>
        </authorList>
    </citation>
    <scope>NUCLEOTIDE SEQUENCE [LARGE SCALE GENOMIC DNA]</scope>
</reference>
<feature type="region of interest" description="Disordered" evidence="7">
    <location>
        <begin position="43"/>
        <end position="118"/>
    </location>
</feature>
<keyword evidence="4" id="KW-0804">Transcription</keyword>
<evidence type="ECO:0000256" key="5">
    <source>
        <dbReference type="ARBA" id="ARBA00023186"/>
    </source>
</evidence>
<feature type="compositionally biased region" description="Pro residues" evidence="7">
    <location>
        <begin position="56"/>
        <end position="69"/>
    </location>
</feature>
<evidence type="ECO:0000256" key="3">
    <source>
        <dbReference type="ARBA" id="ARBA00023015"/>
    </source>
</evidence>
<dbReference type="EMBL" id="CAXAMN010008668">
    <property type="protein sequence ID" value="CAK9026106.1"/>
    <property type="molecule type" value="Genomic_DNA"/>
</dbReference>
<dbReference type="PANTHER" id="PTHR12040">
    <property type="entry name" value="ANTI-SILENCING PROTEIN 1"/>
    <property type="match status" value="1"/>
</dbReference>
<gene>
    <name evidence="8" type="ORF">CCMP2556_LOCUS16235</name>
</gene>
<evidence type="ECO:0000256" key="4">
    <source>
        <dbReference type="ARBA" id="ARBA00023163"/>
    </source>
</evidence>
<comment type="caution">
    <text evidence="8">The sequence shown here is derived from an EMBL/GenBank/DDBJ whole genome shotgun (WGS) entry which is preliminary data.</text>
</comment>
<name>A0ABP0KHH5_9DINO</name>
<protein>
    <submittedName>
        <fullName evidence="8">Uncharacterized protein</fullName>
    </submittedName>
</protein>
<dbReference type="Gene3D" id="2.60.40.1490">
    <property type="entry name" value="Histone chaperone ASF1-like"/>
    <property type="match status" value="1"/>
</dbReference>
<feature type="compositionally biased region" description="Low complexity" evidence="7">
    <location>
        <begin position="91"/>
        <end position="113"/>
    </location>
</feature>
<evidence type="ECO:0000256" key="6">
    <source>
        <dbReference type="ARBA" id="ARBA00023242"/>
    </source>
</evidence>
<sequence>MDATAESQAIFRHLCWYLSEQPPPQGRLEVEFGACQSPQSLFGADANLGHRGTSAPGPPATPTAPPAPAVPTARPEANRSSPNGLVDGCDPVVSPVTQPAPATASATDTTTAPNPKASGVDINTLIEYLDEEVNDKCLKARVQAVQAVQGQKLGPDAKATGLFRPDSEGQEAVDAYVSEIVAALRDFPYLRLPEGREAGSWIRDEIVAPVFQERWDFYNNKKLQGFNLDQLYMLLSGKNMLLDRLRHVVDGKDRCRAMTLGSREAVVVGDEVELESIDVGDGPGLRQGFLKFNFESAPPSKEDREALFGILADGFHVLVAGLYLSASYGGKEFCRVGYYVRYEYDDPELQENPPEMVDWNRVHRVLSAPRVTKFVIPWDAMEELENADAKQYIDPFVRTCWT</sequence>
<dbReference type="InterPro" id="IPR006818">
    <property type="entry name" value="ASF1-like"/>
</dbReference>
<evidence type="ECO:0000313" key="9">
    <source>
        <dbReference type="Proteomes" id="UP001642484"/>
    </source>
</evidence>
<dbReference type="Pfam" id="PF04729">
    <property type="entry name" value="ASF1_hist_chap"/>
    <property type="match status" value="1"/>
</dbReference>
<comment type="similarity">
    <text evidence="2">Belongs to the ASF1 family.</text>
</comment>